<organism evidence="2 3">
    <name type="scientific">Pycnoporus cinnabarinus</name>
    <name type="common">Cinnabar-red polypore</name>
    <name type="synonym">Trametes cinnabarina</name>
    <dbReference type="NCBI Taxonomy" id="5643"/>
    <lineage>
        <taxon>Eukaryota</taxon>
        <taxon>Fungi</taxon>
        <taxon>Dikarya</taxon>
        <taxon>Basidiomycota</taxon>
        <taxon>Agaricomycotina</taxon>
        <taxon>Agaricomycetes</taxon>
        <taxon>Polyporales</taxon>
        <taxon>Polyporaceae</taxon>
        <taxon>Trametes</taxon>
    </lineage>
</organism>
<evidence type="ECO:0000256" key="1">
    <source>
        <dbReference type="PROSITE-ProRule" id="PRU00339"/>
    </source>
</evidence>
<dbReference type="InterPro" id="IPR019734">
    <property type="entry name" value="TPR_rpt"/>
</dbReference>
<gene>
    <name evidence="2" type="ORF">BN946_scf184756.g20</name>
</gene>
<evidence type="ECO:0000313" key="2">
    <source>
        <dbReference type="EMBL" id="CDO70653.1"/>
    </source>
</evidence>
<reference evidence="2" key="1">
    <citation type="submission" date="2014-01" db="EMBL/GenBank/DDBJ databases">
        <title>The genome of the white-rot fungus Pycnoporus cinnabarinus: a basidiomycete model with a versatile arsenal for lignocellulosic biomass breakdown.</title>
        <authorList>
            <person name="Levasseur A."/>
            <person name="Lomascolo A."/>
            <person name="Ruiz-Duenas F.J."/>
            <person name="Uzan E."/>
            <person name="Piumi F."/>
            <person name="Kues U."/>
            <person name="Ram A.F.J."/>
            <person name="Murat C."/>
            <person name="Haon M."/>
            <person name="Benoit I."/>
            <person name="Arfi Y."/>
            <person name="Chevret D."/>
            <person name="Drula E."/>
            <person name="Kwon M.J."/>
            <person name="Gouret P."/>
            <person name="Lesage-Meessen L."/>
            <person name="Lombard V."/>
            <person name="Mariette J."/>
            <person name="Noirot C."/>
            <person name="Park J."/>
            <person name="Patyshakuliyeva A."/>
            <person name="Wieneger R.A.B."/>
            <person name="Wosten H.A.B."/>
            <person name="Martin F."/>
            <person name="Coutinho P.M."/>
            <person name="de Vries R."/>
            <person name="Martinez A.T."/>
            <person name="Klopp C."/>
            <person name="Pontarotti P."/>
            <person name="Henrissat B."/>
            <person name="Record E."/>
        </authorList>
    </citation>
    <scope>NUCLEOTIDE SEQUENCE [LARGE SCALE GENOMIC DNA]</scope>
    <source>
        <strain evidence="2">BRFM137</strain>
    </source>
</reference>
<dbReference type="InterPro" id="IPR050754">
    <property type="entry name" value="FKBP4/5/8-like"/>
</dbReference>
<dbReference type="Proteomes" id="UP000029665">
    <property type="component" value="Unassembled WGS sequence"/>
</dbReference>
<name>A0A060SE36_PYCCI</name>
<dbReference type="GO" id="GO:0043066">
    <property type="term" value="P:negative regulation of apoptotic process"/>
    <property type="evidence" value="ECO:0007669"/>
    <property type="project" value="TreeGrafter"/>
</dbReference>
<dbReference type="SMART" id="SM00028">
    <property type="entry name" value="TPR"/>
    <property type="match status" value="2"/>
</dbReference>
<dbReference type="STRING" id="5643.A0A060SE36"/>
<sequence length="208" mass="23283">MSSEAAPATTSSIAANGDVLKKLETAKELKEKGDKSFQEGKLKDALASYHQSLLYLHGLDKNTLQKALGQPLPPPPPIEAVDQAAQEKPKTEVDILQEKIYSNMSQCHLANQNWKRAVETADKALSLNPKNRKALFRKAKAQGELGYFEKAEKILEDLIKDAEPAEKDICQKELDRLRAMDKERERAHNQKLKGMCFLNKEKVDLSAD</sequence>
<accession>A0A060SE36</accession>
<feature type="repeat" description="TPR" evidence="1">
    <location>
        <begin position="98"/>
        <end position="131"/>
    </location>
</feature>
<keyword evidence="1" id="KW-0802">TPR repeat</keyword>
<dbReference type="Pfam" id="PF14559">
    <property type="entry name" value="TPR_19"/>
    <property type="match status" value="1"/>
</dbReference>
<dbReference type="PANTHER" id="PTHR46512">
    <property type="entry name" value="PEPTIDYLPROLYL ISOMERASE"/>
    <property type="match status" value="1"/>
</dbReference>
<protein>
    <submittedName>
        <fullName evidence="2">Uncharacterized protein</fullName>
    </submittedName>
</protein>
<dbReference type="GO" id="GO:0005740">
    <property type="term" value="C:mitochondrial envelope"/>
    <property type="evidence" value="ECO:0007669"/>
    <property type="project" value="TreeGrafter"/>
</dbReference>
<dbReference type="PANTHER" id="PTHR46512:SF1">
    <property type="entry name" value="PEPTIDYLPROLYL ISOMERASE"/>
    <property type="match status" value="1"/>
</dbReference>
<dbReference type="HOGENOM" id="CLU_089717_0_0_1"/>
<dbReference type="GO" id="GO:0005829">
    <property type="term" value="C:cytosol"/>
    <property type="evidence" value="ECO:0007669"/>
    <property type="project" value="TreeGrafter"/>
</dbReference>
<evidence type="ECO:0000313" key="3">
    <source>
        <dbReference type="Proteomes" id="UP000029665"/>
    </source>
</evidence>
<dbReference type="OMA" id="KIYANMS"/>
<dbReference type="AlphaFoldDB" id="A0A060SE36"/>
<dbReference type="EMBL" id="CCBP010000089">
    <property type="protein sequence ID" value="CDO70653.1"/>
    <property type="molecule type" value="Genomic_DNA"/>
</dbReference>
<dbReference type="PROSITE" id="PS50005">
    <property type="entry name" value="TPR"/>
    <property type="match status" value="1"/>
</dbReference>
<dbReference type="OrthoDB" id="433738at2759"/>
<dbReference type="Gene3D" id="1.25.40.10">
    <property type="entry name" value="Tetratricopeptide repeat domain"/>
    <property type="match status" value="1"/>
</dbReference>
<dbReference type="InterPro" id="IPR011990">
    <property type="entry name" value="TPR-like_helical_dom_sf"/>
</dbReference>
<dbReference type="GO" id="GO:0016020">
    <property type="term" value="C:membrane"/>
    <property type="evidence" value="ECO:0007669"/>
    <property type="project" value="TreeGrafter"/>
</dbReference>
<dbReference type="GO" id="GO:0012505">
    <property type="term" value="C:endomembrane system"/>
    <property type="evidence" value="ECO:0007669"/>
    <property type="project" value="TreeGrafter"/>
</dbReference>
<keyword evidence="3" id="KW-1185">Reference proteome</keyword>
<comment type="caution">
    <text evidence="2">The sequence shown here is derived from an EMBL/GenBank/DDBJ whole genome shotgun (WGS) entry which is preliminary data.</text>
</comment>
<dbReference type="GO" id="GO:0044183">
    <property type="term" value="F:protein folding chaperone"/>
    <property type="evidence" value="ECO:0007669"/>
    <property type="project" value="TreeGrafter"/>
</dbReference>
<proteinExistence type="predicted"/>
<dbReference type="SUPFAM" id="SSF48452">
    <property type="entry name" value="TPR-like"/>
    <property type="match status" value="1"/>
</dbReference>